<accession>A0A2N1NP42</accession>
<evidence type="ECO:0000313" key="1">
    <source>
        <dbReference type="EMBL" id="PKK75638.1"/>
    </source>
</evidence>
<dbReference type="VEuPathDB" id="FungiDB:RhiirA1_509927"/>
<sequence>MGEVSKIVKNTWNIEPKHVKDFYESLVEGAKLSYKQNNIQIVLDKHINYMENNQEGDVTHDENLNSVNSLIVMKLVFLVSVQLIFLLNNSTSINTSYDVNSTPNDREYIGVLEQIINYLLRN</sequence>
<reference evidence="1 2" key="2">
    <citation type="submission" date="2017-10" db="EMBL/GenBank/DDBJ databases">
        <title>Extensive intraspecific genome diversity in a model arbuscular mycorrhizal fungus.</title>
        <authorList>
            <person name="Chen E.C.H."/>
            <person name="Morin E."/>
            <person name="Baudet D."/>
            <person name="Noel J."/>
            <person name="Ndikumana S."/>
            <person name="Charron P."/>
            <person name="St-Onge C."/>
            <person name="Giorgi J."/>
            <person name="Grigoriev I.V."/>
            <person name="Roux C."/>
            <person name="Martin F.M."/>
            <person name="Corradi N."/>
        </authorList>
    </citation>
    <scope>NUCLEOTIDE SEQUENCE [LARGE SCALE GENOMIC DNA]</scope>
    <source>
        <strain evidence="1 2">C2</strain>
    </source>
</reference>
<dbReference type="VEuPathDB" id="FungiDB:FUN_009589"/>
<gene>
    <name evidence="1" type="ORF">RhiirC2_773367</name>
</gene>
<dbReference type="AlphaFoldDB" id="A0A2N1NP42"/>
<reference evidence="1 2" key="1">
    <citation type="submission" date="2016-04" db="EMBL/GenBank/DDBJ databases">
        <title>Genome analyses suggest a sexual origin of heterokaryosis in a supposedly ancient asexual fungus.</title>
        <authorList>
            <person name="Ropars J."/>
            <person name="Sedzielewska K."/>
            <person name="Noel J."/>
            <person name="Charron P."/>
            <person name="Farinelli L."/>
            <person name="Marton T."/>
            <person name="Kruger M."/>
            <person name="Pelin A."/>
            <person name="Brachmann A."/>
            <person name="Corradi N."/>
        </authorList>
    </citation>
    <scope>NUCLEOTIDE SEQUENCE [LARGE SCALE GENOMIC DNA]</scope>
    <source>
        <strain evidence="1 2">C2</strain>
    </source>
</reference>
<name>A0A2N1NP42_9GLOM</name>
<evidence type="ECO:0008006" key="3">
    <source>
        <dbReference type="Google" id="ProtNLM"/>
    </source>
</evidence>
<proteinExistence type="predicted"/>
<dbReference type="Proteomes" id="UP000233469">
    <property type="component" value="Unassembled WGS sequence"/>
</dbReference>
<comment type="caution">
    <text evidence="1">The sequence shown here is derived from an EMBL/GenBank/DDBJ whole genome shotgun (WGS) entry which is preliminary data.</text>
</comment>
<protein>
    <recommendedName>
        <fullName evidence="3">MATA-HMG</fullName>
    </recommendedName>
</protein>
<dbReference type="EMBL" id="LLXL01000229">
    <property type="protein sequence ID" value="PKK75638.1"/>
    <property type="molecule type" value="Genomic_DNA"/>
</dbReference>
<organism evidence="1 2">
    <name type="scientific">Rhizophagus irregularis</name>
    <dbReference type="NCBI Taxonomy" id="588596"/>
    <lineage>
        <taxon>Eukaryota</taxon>
        <taxon>Fungi</taxon>
        <taxon>Fungi incertae sedis</taxon>
        <taxon>Mucoromycota</taxon>
        <taxon>Glomeromycotina</taxon>
        <taxon>Glomeromycetes</taxon>
        <taxon>Glomerales</taxon>
        <taxon>Glomeraceae</taxon>
        <taxon>Rhizophagus</taxon>
    </lineage>
</organism>
<evidence type="ECO:0000313" key="2">
    <source>
        <dbReference type="Proteomes" id="UP000233469"/>
    </source>
</evidence>